<dbReference type="EMBL" id="MT143700">
    <property type="protein sequence ID" value="QJA43335.1"/>
    <property type="molecule type" value="Genomic_DNA"/>
</dbReference>
<proteinExistence type="predicted"/>
<name>A0A6H1Z7R9_9ZZZZ</name>
<accession>A0A6H1Z7R9</accession>
<dbReference type="AlphaFoldDB" id="A0A6H1Z7R9"/>
<protein>
    <submittedName>
        <fullName evidence="1">Uncharacterized protein</fullName>
    </submittedName>
</protein>
<evidence type="ECO:0000313" key="2">
    <source>
        <dbReference type="EMBL" id="QJB05008.1"/>
    </source>
</evidence>
<sequence length="160" mass="18261">MRILAVDPGTTQSAFVFLDGERILDKGLVANERLEELLTGVRFTPADLWVIEKIQCFGMVVSESIFETVYWTGRFAVAGGDKFYRIPRMPVKIHFCHSSRAKDSNIIQSLKDRFEPDLLPRQRPKGILNGVRADEWQALALAVYAGDNYGDERWRAELKK</sequence>
<reference evidence="1" key="1">
    <citation type="submission" date="2020-03" db="EMBL/GenBank/DDBJ databases">
        <title>The deep terrestrial virosphere.</title>
        <authorList>
            <person name="Holmfeldt K."/>
            <person name="Nilsson E."/>
            <person name="Simone D."/>
            <person name="Lopez-Fernandez M."/>
            <person name="Wu X."/>
            <person name="de Brujin I."/>
            <person name="Lundin D."/>
            <person name="Andersson A."/>
            <person name="Bertilsson S."/>
            <person name="Dopson M."/>
        </authorList>
    </citation>
    <scope>NUCLEOTIDE SEQUENCE</scope>
    <source>
        <strain evidence="1">MM171A00247</strain>
        <strain evidence="2">MM171B00144</strain>
    </source>
</reference>
<gene>
    <name evidence="1" type="ORF">MM171A00247_0049</name>
    <name evidence="2" type="ORF">MM171B00144_0047</name>
</gene>
<organism evidence="1">
    <name type="scientific">viral metagenome</name>
    <dbReference type="NCBI Taxonomy" id="1070528"/>
    <lineage>
        <taxon>unclassified sequences</taxon>
        <taxon>metagenomes</taxon>
        <taxon>organismal metagenomes</taxon>
    </lineage>
</organism>
<evidence type="ECO:0000313" key="1">
    <source>
        <dbReference type="EMBL" id="QJA43335.1"/>
    </source>
</evidence>
<dbReference type="EMBL" id="MT143893">
    <property type="protein sequence ID" value="QJB05008.1"/>
    <property type="molecule type" value="Genomic_DNA"/>
</dbReference>